<evidence type="ECO:0000256" key="2">
    <source>
        <dbReference type="HAMAP-Rule" id="MF_00163"/>
    </source>
</evidence>
<keyword evidence="2" id="KW-0408">Iron</keyword>
<dbReference type="Pfam" id="PF01327">
    <property type="entry name" value="Pep_deformylase"/>
    <property type="match status" value="1"/>
</dbReference>
<dbReference type="PANTHER" id="PTHR10458:SF22">
    <property type="entry name" value="PEPTIDE DEFORMYLASE"/>
    <property type="match status" value="1"/>
</dbReference>
<comment type="function">
    <text evidence="2">Removes the formyl group from the N-terminal Met of newly synthesized proteins. Requires at least a dipeptide for an efficient rate of reaction. N-terminal L-methionine is a prerequisite for activity but the enzyme has broad specificity at other positions.</text>
</comment>
<dbReference type="SUPFAM" id="SSF56420">
    <property type="entry name" value="Peptide deformylase"/>
    <property type="match status" value="1"/>
</dbReference>
<dbReference type="PRINTS" id="PR01576">
    <property type="entry name" value="PDEFORMYLASE"/>
</dbReference>
<keyword evidence="2" id="KW-0479">Metal-binding</keyword>
<organism evidence="3 4">
    <name type="scientific">Helicobacter bilis</name>
    <dbReference type="NCBI Taxonomy" id="37372"/>
    <lineage>
        <taxon>Bacteria</taxon>
        <taxon>Pseudomonadati</taxon>
        <taxon>Campylobacterota</taxon>
        <taxon>Epsilonproteobacteria</taxon>
        <taxon>Campylobacterales</taxon>
        <taxon>Helicobacteraceae</taxon>
        <taxon>Helicobacter</taxon>
    </lineage>
</organism>
<evidence type="ECO:0000313" key="4">
    <source>
        <dbReference type="Proteomes" id="UP000188298"/>
    </source>
</evidence>
<dbReference type="EMBL" id="CP019645">
    <property type="protein sequence ID" value="AQQ60327.1"/>
    <property type="molecule type" value="Genomic_DNA"/>
</dbReference>
<dbReference type="GO" id="GO:0006412">
    <property type="term" value="P:translation"/>
    <property type="evidence" value="ECO:0007669"/>
    <property type="project" value="UniProtKB-UniRule"/>
</dbReference>
<dbReference type="NCBIfam" id="NF001159">
    <property type="entry name" value="PRK00150.1-3"/>
    <property type="match status" value="1"/>
</dbReference>
<sequence>MVLEVIHYPNKILRTISKEVQVFDNALHEFLDSMYETMMEHNGVGLAAIQVAKPLRVLIINIPREEDNTQYKEDLLEIINPVILHAEGEILWNEGCLSVPGFYEEVSRFSQIKVKYQDRFGVTHENIFNDFMAVALQHEMDHLNGILFVDKLPLLKRKKFEKELKKSKKSA</sequence>
<dbReference type="CDD" id="cd00487">
    <property type="entry name" value="Pep_deformylase"/>
    <property type="match status" value="1"/>
</dbReference>
<feature type="active site" evidence="2">
    <location>
        <position position="139"/>
    </location>
</feature>
<comment type="similarity">
    <text evidence="1 2">Belongs to the polypeptide deformylase family.</text>
</comment>
<gene>
    <name evidence="2" type="primary">def</name>
    <name evidence="3" type="ORF">XJ32_09760</name>
</gene>
<dbReference type="RefSeq" id="WP_005218796.1">
    <property type="nucleotide sequence ID" value="NZ_CABKOK010000009.1"/>
</dbReference>
<keyword evidence="2" id="KW-0648">Protein biosynthesis</keyword>
<protein>
    <recommendedName>
        <fullName evidence="2">Peptide deformylase</fullName>
        <shortName evidence="2">PDF</shortName>
        <ecNumber evidence="2">3.5.1.88</ecNumber>
    </recommendedName>
    <alternativeName>
        <fullName evidence="2">Polypeptide deformylase</fullName>
    </alternativeName>
</protein>
<comment type="catalytic activity">
    <reaction evidence="2">
        <text>N-terminal N-formyl-L-methionyl-[peptide] + H2O = N-terminal L-methionyl-[peptide] + formate</text>
        <dbReference type="Rhea" id="RHEA:24420"/>
        <dbReference type="Rhea" id="RHEA-COMP:10639"/>
        <dbReference type="Rhea" id="RHEA-COMP:10640"/>
        <dbReference type="ChEBI" id="CHEBI:15377"/>
        <dbReference type="ChEBI" id="CHEBI:15740"/>
        <dbReference type="ChEBI" id="CHEBI:49298"/>
        <dbReference type="ChEBI" id="CHEBI:64731"/>
        <dbReference type="EC" id="3.5.1.88"/>
    </reaction>
</comment>
<evidence type="ECO:0000313" key="3">
    <source>
        <dbReference type="EMBL" id="AQQ60327.1"/>
    </source>
</evidence>
<name>A0A1Q2LJX8_9HELI</name>
<accession>A0A1Q2LJX8</accession>
<reference evidence="3 4" key="1">
    <citation type="submission" date="2017-02" db="EMBL/GenBank/DDBJ databases">
        <title>Whole genome sequencing of Helicobacter bilis strain AAQJH.</title>
        <authorList>
            <person name="Conlan S."/>
            <person name="Thomas P.J."/>
            <person name="Mullikin J."/>
            <person name="Palmore T.N."/>
            <person name="Frank K.M."/>
            <person name="Segre J.A."/>
        </authorList>
    </citation>
    <scope>NUCLEOTIDE SEQUENCE [LARGE SCALE GENOMIC DNA]</scope>
    <source>
        <strain evidence="3 4">AAQJH</strain>
    </source>
</reference>
<dbReference type="Gene3D" id="3.90.45.10">
    <property type="entry name" value="Peptide deformylase"/>
    <property type="match status" value="1"/>
</dbReference>
<dbReference type="InterPro" id="IPR023635">
    <property type="entry name" value="Peptide_deformylase"/>
</dbReference>
<feature type="binding site" evidence="2">
    <location>
        <position position="142"/>
    </location>
    <ligand>
        <name>Fe cation</name>
        <dbReference type="ChEBI" id="CHEBI:24875"/>
    </ligand>
</feature>
<dbReference type="PIRSF" id="PIRSF004749">
    <property type="entry name" value="Pep_def"/>
    <property type="match status" value="1"/>
</dbReference>
<dbReference type="PANTHER" id="PTHR10458">
    <property type="entry name" value="PEPTIDE DEFORMYLASE"/>
    <property type="match status" value="1"/>
</dbReference>
<feature type="binding site" evidence="2">
    <location>
        <position position="138"/>
    </location>
    <ligand>
        <name>Fe cation</name>
        <dbReference type="ChEBI" id="CHEBI:24875"/>
    </ligand>
</feature>
<comment type="cofactor">
    <cofactor evidence="2">
        <name>Fe(2+)</name>
        <dbReference type="ChEBI" id="CHEBI:29033"/>
    </cofactor>
    <text evidence="2">Binds 1 Fe(2+) ion.</text>
</comment>
<dbReference type="KEGG" id="hbl:XJ32_09760"/>
<dbReference type="AlphaFoldDB" id="A0A1Q2LJX8"/>
<evidence type="ECO:0000256" key="1">
    <source>
        <dbReference type="ARBA" id="ARBA00010759"/>
    </source>
</evidence>
<dbReference type="GO" id="GO:0042586">
    <property type="term" value="F:peptide deformylase activity"/>
    <property type="evidence" value="ECO:0007669"/>
    <property type="project" value="UniProtKB-UniRule"/>
</dbReference>
<dbReference type="GO" id="GO:0046872">
    <property type="term" value="F:metal ion binding"/>
    <property type="evidence" value="ECO:0007669"/>
    <property type="project" value="UniProtKB-KW"/>
</dbReference>
<proteinExistence type="inferred from homology"/>
<dbReference type="NCBIfam" id="TIGR00079">
    <property type="entry name" value="pept_deformyl"/>
    <property type="match status" value="1"/>
</dbReference>
<dbReference type="Proteomes" id="UP000188298">
    <property type="component" value="Chromosome"/>
</dbReference>
<keyword evidence="2" id="KW-0378">Hydrolase</keyword>
<feature type="binding site" evidence="2">
    <location>
        <position position="96"/>
    </location>
    <ligand>
        <name>Fe cation</name>
        <dbReference type="ChEBI" id="CHEBI:24875"/>
    </ligand>
</feature>
<dbReference type="HAMAP" id="MF_00163">
    <property type="entry name" value="Pep_deformylase"/>
    <property type="match status" value="1"/>
</dbReference>
<dbReference type="EC" id="3.5.1.88" evidence="2"/>
<dbReference type="InterPro" id="IPR036821">
    <property type="entry name" value="Peptide_deformylase_sf"/>
</dbReference>